<organism evidence="3 4">
    <name type="scientific">Boletus edulis BED1</name>
    <dbReference type="NCBI Taxonomy" id="1328754"/>
    <lineage>
        <taxon>Eukaryota</taxon>
        <taxon>Fungi</taxon>
        <taxon>Dikarya</taxon>
        <taxon>Basidiomycota</taxon>
        <taxon>Agaricomycotina</taxon>
        <taxon>Agaricomycetes</taxon>
        <taxon>Agaricomycetidae</taxon>
        <taxon>Boletales</taxon>
        <taxon>Boletineae</taxon>
        <taxon>Boletaceae</taxon>
        <taxon>Boletoideae</taxon>
        <taxon>Boletus</taxon>
    </lineage>
</organism>
<feature type="domain" description="DUF6534" evidence="2">
    <location>
        <begin position="150"/>
        <end position="220"/>
    </location>
</feature>
<proteinExistence type="predicted"/>
<feature type="transmembrane region" description="Helical" evidence="1">
    <location>
        <begin position="70"/>
        <end position="89"/>
    </location>
</feature>
<reference evidence="3" key="1">
    <citation type="submission" date="2019-10" db="EMBL/GenBank/DDBJ databases">
        <authorList>
            <consortium name="DOE Joint Genome Institute"/>
            <person name="Kuo A."/>
            <person name="Miyauchi S."/>
            <person name="Kiss E."/>
            <person name="Drula E."/>
            <person name="Kohler A."/>
            <person name="Sanchez-Garcia M."/>
            <person name="Andreopoulos B."/>
            <person name="Barry K.W."/>
            <person name="Bonito G."/>
            <person name="Buee M."/>
            <person name="Carver A."/>
            <person name="Chen C."/>
            <person name="Cichocki N."/>
            <person name="Clum A."/>
            <person name="Culley D."/>
            <person name="Crous P.W."/>
            <person name="Fauchery L."/>
            <person name="Girlanda M."/>
            <person name="Hayes R."/>
            <person name="Keri Z."/>
            <person name="LaButti K."/>
            <person name="Lipzen A."/>
            <person name="Lombard V."/>
            <person name="Magnuson J."/>
            <person name="Maillard F."/>
            <person name="Morin E."/>
            <person name="Murat C."/>
            <person name="Nolan M."/>
            <person name="Ohm R."/>
            <person name="Pangilinan J."/>
            <person name="Pereira M."/>
            <person name="Perotto S."/>
            <person name="Peter M."/>
            <person name="Riley R."/>
            <person name="Sitrit Y."/>
            <person name="Stielow B."/>
            <person name="Szollosi G."/>
            <person name="Zifcakova L."/>
            <person name="Stursova M."/>
            <person name="Spatafora J.W."/>
            <person name="Tedersoo L."/>
            <person name="Vaario L.-M."/>
            <person name="Yamada A."/>
            <person name="Yan M."/>
            <person name="Wang P."/>
            <person name="Xu J."/>
            <person name="Bruns T."/>
            <person name="Baldrian P."/>
            <person name="Vilgalys R."/>
            <person name="Henrissat B."/>
            <person name="Grigoriev I.V."/>
            <person name="Hibbett D."/>
            <person name="Nagy L.G."/>
            <person name="Martin F.M."/>
        </authorList>
    </citation>
    <scope>NUCLEOTIDE SEQUENCE</scope>
    <source>
        <strain evidence="3">BED1</strain>
    </source>
</reference>
<name>A0AAD4BRR9_BOLED</name>
<dbReference type="AlphaFoldDB" id="A0AAD4BRR9"/>
<dbReference type="EMBL" id="WHUW01000016">
    <property type="protein sequence ID" value="KAF8438539.1"/>
    <property type="molecule type" value="Genomic_DNA"/>
</dbReference>
<feature type="transmembrane region" description="Helical" evidence="1">
    <location>
        <begin position="203"/>
        <end position="226"/>
    </location>
</feature>
<keyword evidence="4" id="KW-1185">Reference proteome</keyword>
<sequence>MSTNPLAPPLGSIYGSIFFRTIMSTAFYSIACMQTFFYYVHYQNDPLRIKIPVATRLGSPLPIASGISELVLQNLVAALVAALTQGFLLYRIYVFSGKKTILPLIWIVVALVEFVCCTVYVKQALIHVDVRVLNSGSFVIIATLGLSVAAGIDVLIAVFMTFLLVRQGIATNFGKRARIFVVWSDHEFWFASTAHLLQRLIVFVVNTGTWTALFSLLTIILVRVIFHRHACLRYLLIQTQ</sequence>
<evidence type="ECO:0000313" key="3">
    <source>
        <dbReference type="EMBL" id="KAF8438539.1"/>
    </source>
</evidence>
<feature type="transmembrane region" description="Helical" evidence="1">
    <location>
        <begin position="141"/>
        <end position="165"/>
    </location>
</feature>
<comment type="caution">
    <text evidence="3">The sequence shown here is derived from an EMBL/GenBank/DDBJ whole genome shotgun (WGS) entry which is preliminary data.</text>
</comment>
<keyword evidence="1" id="KW-0812">Transmembrane</keyword>
<evidence type="ECO:0000256" key="1">
    <source>
        <dbReference type="SAM" id="Phobius"/>
    </source>
</evidence>
<dbReference type="Pfam" id="PF20152">
    <property type="entry name" value="DUF6534"/>
    <property type="match status" value="1"/>
</dbReference>
<evidence type="ECO:0000259" key="2">
    <source>
        <dbReference type="Pfam" id="PF20152"/>
    </source>
</evidence>
<keyword evidence="1" id="KW-1133">Transmembrane helix</keyword>
<feature type="transmembrane region" description="Helical" evidence="1">
    <location>
        <begin position="101"/>
        <end position="121"/>
    </location>
</feature>
<gene>
    <name evidence="3" type="ORF">L210DRAFT_3646811</name>
</gene>
<keyword evidence="1" id="KW-0472">Membrane</keyword>
<accession>A0AAD4BRR9</accession>
<protein>
    <recommendedName>
        <fullName evidence="2">DUF6534 domain-containing protein</fullName>
    </recommendedName>
</protein>
<dbReference type="InterPro" id="IPR045339">
    <property type="entry name" value="DUF6534"/>
</dbReference>
<reference evidence="3" key="2">
    <citation type="journal article" date="2020" name="Nat. Commun.">
        <title>Large-scale genome sequencing of mycorrhizal fungi provides insights into the early evolution of symbiotic traits.</title>
        <authorList>
            <person name="Miyauchi S."/>
            <person name="Kiss E."/>
            <person name="Kuo A."/>
            <person name="Drula E."/>
            <person name="Kohler A."/>
            <person name="Sanchez-Garcia M."/>
            <person name="Morin E."/>
            <person name="Andreopoulos B."/>
            <person name="Barry K.W."/>
            <person name="Bonito G."/>
            <person name="Buee M."/>
            <person name="Carver A."/>
            <person name="Chen C."/>
            <person name="Cichocki N."/>
            <person name="Clum A."/>
            <person name="Culley D."/>
            <person name="Crous P.W."/>
            <person name="Fauchery L."/>
            <person name="Girlanda M."/>
            <person name="Hayes R.D."/>
            <person name="Keri Z."/>
            <person name="LaButti K."/>
            <person name="Lipzen A."/>
            <person name="Lombard V."/>
            <person name="Magnuson J."/>
            <person name="Maillard F."/>
            <person name="Murat C."/>
            <person name="Nolan M."/>
            <person name="Ohm R.A."/>
            <person name="Pangilinan J."/>
            <person name="Pereira M.F."/>
            <person name="Perotto S."/>
            <person name="Peter M."/>
            <person name="Pfister S."/>
            <person name="Riley R."/>
            <person name="Sitrit Y."/>
            <person name="Stielow J.B."/>
            <person name="Szollosi G."/>
            <person name="Zifcakova L."/>
            <person name="Stursova M."/>
            <person name="Spatafora J.W."/>
            <person name="Tedersoo L."/>
            <person name="Vaario L.M."/>
            <person name="Yamada A."/>
            <person name="Yan M."/>
            <person name="Wang P."/>
            <person name="Xu J."/>
            <person name="Bruns T."/>
            <person name="Baldrian P."/>
            <person name="Vilgalys R."/>
            <person name="Dunand C."/>
            <person name="Henrissat B."/>
            <person name="Grigoriev I.V."/>
            <person name="Hibbett D."/>
            <person name="Nagy L.G."/>
            <person name="Martin F.M."/>
        </authorList>
    </citation>
    <scope>NUCLEOTIDE SEQUENCE</scope>
    <source>
        <strain evidence="3">BED1</strain>
    </source>
</reference>
<evidence type="ECO:0000313" key="4">
    <source>
        <dbReference type="Proteomes" id="UP001194468"/>
    </source>
</evidence>
<dbReference type="Proteomes" id="UP001194468">
    <property type="component" value="Unassembled WGS sequence"/>
</dbReference>
<feature type="transmembrane region" description="Helical" evidence="1">
    <location>
        <begin position="21"/>
        <end position="40"/>
    </location>
</feature>